<accession>A0A9P6JEQ6</accession>
<dbReference type="OrthoDB" id="421951at2759"/>
<dbReference type="AlphaFoldDB" id="A0A9P6JEQ6"/>
<dbReference type="EMBL" id="JAAAHY010000017">
    <property type="protein sequence ID" value="KAF9968529.1"/>
    <property type="molecule type" value="Genomic_DNA"/>
</dbReference>
<comment type="caution">
    <text evidence="1">The sequence shown here is derived from an EMBL/GenBank/DDBJ whole genome shotgun (WGS) entry which is preliminary data.</text>
</comment>
<protein>
    <submittedName>
        <fullName evidence="1">Uncharacterized protein</fullName>
    </submittedName>
</protein>
<name>A0A9P6JEQ6_MORAP</name>
<reference evidence="1" key="1">
    <citation type="journal article" date="2020" name="Fungal Divers.">
        <title>Resolving the Mortierellaceae phylogeny through synthesis of multi-gene phylogenetics and phylogenomics.</title>
        <authorList>
            <person name="Vandepol N."/>
            <person name="Liber J."/>
            <person name="Desiro A."/>
            <person name="Na H."/>
            <person name="Kennedy M."/>
            <person name="Barry K."/>
            <person name="Grigoriev I.V."/>
            <person name="Miller A.N."/>
            <person name="O'Donnell K."/>
            <person name="Stajich J.E."/>
            <person name="Bonito G."/>
        </authorList>
    </citation>
    <scope>NUCLEOTIDE SEQUENCE</scope>
    <source>
        <strain evidence="1">CK1249</strain>
    </source>
</reference>
<organism evidence="1 2">
    <name type="scientific">Mortierella alpina</name>
    <name type="common">Oleaginous fungus</name>
    <name type="synonym">Mortierella renispora</name>
    <dbReference type="NCBI Taxonomy" id="64518"/>
    <lineage>
        <taxon>Eukaryota</taxon>
        <taxon>Fungi</taxon>
        <taxon>Fungi incertae sedis</taxon>
        <taxon>Mucoromycota</taxon>
        <taxon>Mortierellomycotina</taxon>
        <taxon>Mortierellomycetes</taxon>
        <taxon>Mortierellales</taxon>
        <taxon>Mortierellaceae</taxon>
        <taxon>Mortierella</taxon>
    </lineage>
</organism>
<proteinExistence type="predicted"/>
<dbReference type="Proteomes" id="UP000738359">
    <property type="component" value="Unassembled WGS sequence"/>
</dbReference>
<sequence>MSKMTVSFSLKQHEQWYKEQGWHFNANNDFVDRNGNLFNFKLHEPHYEYVHFMIKEYLHTMLQRKYKFLRYPIPFEQVQMRRRRSEQSCPHIFVTYDRGLLVVVKTSLEVGRSGKKS</sequence>
<gene>
    <name evidence="1" type="ORF">BGZ70_002766</name>
</gene>
<evidence type="ECO:0000313" key="1">
    <source>
        <dbReference type="EMBL" id="KAF9968529.1"/>
    </source>
</evidence>
<keyword evidence="2" id="KW-1185">Reference proteome</keyword>
<evidence type="ECO:0000313" key="2">
    <source>
        <dbReference type="Proteomes" id="UP000738359"/>
    </source>
</evidence>